<evidence type="ECO:0000256" key="1">
    <source>
        <dbReference type="ARBA" id="ARBA00008361"/>
    </source>
</evidence>
<dbReference type="GO" id="GO:0032259">
    <property type="term" value="P:methylation"/>
    <property type="evidence" value="ECO:0007669"/>
    <property type="project" value="UniProtKB-KW"/>
</dbReference>
<dbReference type="Pfam" id="PF13847">
    <property type="entry name" value="Methyltransf_31"/>
    <property type="match status" value="1"/>
</dbReference>
<keyword evidence="6" id="KW-1185">Reference proteome</keyword>
<dbReference type="Gene3D" id="3.40.50.150">
    <property type="entry name" value="Vaccinia Virus protein VP39"/>
    <property type="match status" value="1"/>
</dbReference>
<dbReference type="AlphaFoldDB" id="A0A6A6VPG8"/>
<keyword evidence="2 5" id="KW-0489">Methyltransferase</keyword>
<comment type="similarity">
    <text evidence="1">Belongs to the methyltransferase superfamily.</text>
</comment>
<protein>
    <submittedName>
        <fullName evidence="5">S-adenosyl-L-methionine-dependent methyltransferase</fullName>
    </submittedName>
</protein>
<evidence type="ECO:0000256" key="3">
    <source>
        <dbReference type="ARBA" id="ARBA00022679"/>
    </source>
</evidence>
<dbReference type="PANTHER" id="PTHR12176">
    <property type="entry name" value="SAM-DEPENDENT METHYLTRANSFERASE SUPERFAMILY PROTEIN"/>
    <property type="match status" value="1"/>
</dbReference>
<name>A0A6A6VPG8_9PLEO</name>
<dbReference type="PANTHER" id="PTHR12176:SF80">
    <property type="entry name" value="EEF1A LYSINE METHYLTRANSFERASE 4"/>
    <property type="match status" value="1"/>
</dbReference>
<dbReference type="CDD" id="cd02440">
    <property type="entry name" value="AdoMet_MTases"/>
    <property type="match status" value="1"/>
</dbReference>
<evidence type="ECO:0000256" key="2">
    <source>
        <dbReference type="ARBA" id="ARBA00022603"/>
    </source>
</evidence>
<keyword evidence="3" id="KW-0808">Transferase</keyword>
<evidence type="ECO:0000313" key="5">
    <source>
        <dbReference type="EMBL" id="KAF2752073.1"/>
    </source>
</evidence>
<dbReference type="InterPro" id="IPR029063">
    <property type="entry name" value="SAM-dependent_MTases_sf"/>
</dbReference>
<dbReference type="OrthoDB" id="411785at2759"/>
<dbReference type="GO" id="GO:0008168">
    <property type="term" value="F:methyltransferase activity"/>
    <property type="evidence" value="ECO:0007669"/>
    <property type="project" value="UniProtKB-KW"/>
</dbReference>
<organism evidence="5 6">
    <name type="scientific">Sporormia fimetaria CBS 119925</name>
    <dbReference type="NCBI Taxonomy" id="1340428"/>
    <lineage>
        <taxon>Eukaryota</taxon>
        <taxon>Fungi</taxon>
        <taxon>Dikarya</taxon>
        <taxon>Ascomycota</taxon>
        <taxon>Pezizomycotina</taxon>
        <taxon>Dothideomycetes</taxon>
        <taxon>Pleosporomycetidae</taxon>
        <taxon>Pleosporales</taxon>
        <taxon>Sporormiaceae</taxon>
        <taxon>Sporormia</taxon>
    </lineage>
</organism>
<dbReference type="InterPro" id="IPR025714">
    <property type="entry name" value="Methyltranfer_dom"/>
</dbReference>
<dbReference type="Proteomes" id="UP000799440">
    <property type="component" value="Unassembled WGS sequence"/>
</dbReference>
<reference evidence="5" key="1">
    <citation type="journal article" date="2020" name="Stud. Mycol.">
        <title>101 Dothideomycetes genomes: a test case for predicting lifestyles and emergence of pathogens.</title>
        <authorList>
            <person name="Haridas S."/>
            <person name="Albert R."/>
            <person name="Binder M."/>
            <person name="Bloem J."/>
            <person name="Labutti K."/>
            <person name="Salamov A."/>
            <person name="Andreopoulos B."/>
            <person name="Baker S."/>
            <person name="Barry K."/>
            <person name="Bills G."/>
            <person name="Bluhm B."/>
            <person name="Cannon C."/>
            <person name="Castanera R."/>
            <person name="Culley D."/>
            <person name="Daum C."/>
            <person name="Ezra D."/>
            <person name="Gonzalez J."/>
            <person name="Henrissat B."/>
            <person name="Kuo A."/>
            <person name="Liang C."/>
            <person name="Lipzen A."/>
            <person name="Lutzoni F."/>
            <person name="Magnuson J."/>
            <person name="Mondo S."/>
            <person name="Nolan M."/>
            <person name="Ohm R."/>
            <person name="Pangilinan J."/>
            <person name="Park H.-J."/>
            <person name="Ramirez L."/>
            <person name="Alfaro M."/>
            <person name="Sun H."/>
            <person name="Tritt A."/>
            <person name="Yoshinaga Y."/>
            <person name="Zwiers L.-H."/>
            <person name="Turgeon B."/>
            <person name="Goodwin S."/>
            <person name="Spatafora J."/>
            <person name="Crous P."/>
            <person name="Grigoriev I."/>
        </authorList>
    </citation>
    <scope>NUCLEOTIDE SEQUENCE</scope>
    <source>
        <strain evidence="5">CBS 119925</strain>
    </source>
</reference>
<dbReference type="SUPFAM" id="SSF53335">
    <property type="entry name" value="S-adenosyl-L-methionine-dependent methyltransferases"/>
    <property type="match status" value="1"/>
</dbReference>
<proteinExistence type="inferred from homology"/>
<evidence type="ECO:0000259" key="4">
    <source>
        <dbReference type="Pfam" id="PF13847"/>
    </source>
</evidence>
<sequence>MADAKTLEELAHPEYWNNRYQKGADGGTFEWFKSFKNLEGFFTQYLPKPSNEGRSPQILHLGCGNSELPIDLHSIGYRNQVCVDFSEVVINDMGTRNAERDGIDWKVADVRDLKDINDASMDVAIDKGTLDAMLSGSLWDPPEPVRKNTTAYIDQVVRVLKPGGVFIYITYRQPHFMKPMVARDGKWDLKVITLNEDAGTFDYFAFVMTKH</sequence>
<gene>
    <name evidence="5" type="ORF">M011DRAFT_15169</name>
</gene>
<dbReference type="InterPro" id="IPR051419">
    <property type="entry name" value="Lys/N-term_MeTrsfase_sf"/>
</dbReference>
<evidence type="ECO:0000313" key="6">
    <source>
        <dbReference type="Proteomes" id="UP000799440"/>
    </source>
</evidence>
<dbReference type="EMBL" id="MU006561">
    <property type="protein sequence ID" value="KAF2752073.1"/>
    <property type="molecule type" value="Genomic_DNA"/>
</dbReference>
<accession>A0A6A6VPG8</accession>
<feature type="domain" description="Methyltransferase" evidence="4">
    <location>
        <begin position="57"/>
        <end position="172"/>
    </location>
</feature>